<name>A0A835B7C7_9POAL</name>
<dbReference type="Proteomes" id="UP000636709">
    <property type="component" value="Unassembled WGS sequence"/>
</dbReference>
<reference evidence="1" key="1">
    <citation type="submission" date="2020-07" db="EMBL/GenBank/DDBJ databases">
        <title>Genome sequence and genetic diversity analysis of an under-domesticated orphan crop, white fonio (Digitaria exilis).</title>
        <authorList>
            <person name="Bennetzen J.L."/>
            <person name="Chen S."/>
            <person name="Ma X."/>
            <person name="Wang X."/>
            <person name="Yssel A.E.J."/>
            <person name="Chaluvadi S.R."/>
            <person name="Johnson M."/>
            <person name="Gangashetty P."/>
            <person name="Hamidou F."/>
            <person name="Sanogo M.D."/>
            <person name="Zwaenepoel A."/>
            <person name="Wallace J."/>
            <person name="Van De Peer Y."/>
            <person name="Van Deynze A."/>
        </authorList>
    </citation>
    <scope>NUCLEOTIDE SEQUENCE</scope>
    <source>
        <tissue evidence="1">Leaves</tissue>
    </source>
</reference>
<keyword evidence="2" id="KW-1185">Reference proteome</keyword>
<dbReference type="EMBL" id="JACEFO010001972">
    <property type="protein sequence ID" value="KAF8690404.1"/>
    <property type="molecule type" value="Genomic_DNA"/>
</dbReference>
<dbReference type="AlphaFoldDB" id="A0A835B7C7"/>
<sequence length="106" mass="10762">MGTSSPSPHLSSASVGASLLPPALRTPPLAGMRSSARSVASLGVPTCFGNGLQLERLETMVLGTPDLINVEYGSQLPPMWLERAVVAALSSEASLEAASSGLLGES</sequence>
<accession>A0A835B7C7</accession>
<evidence type="ECO:0000313" key="2">
    <source>
        <dbReference type="Proteomes" id="UP000636709"/>
    </source>
</evidence>
<gene>
    <name evidence="1" type="ORF">HU200_040755</name>
</gene>
<protein>
    <submittedName>
        <fullName evidence="1">Uncharacterized protein</fullName>
    </submittedName>
</protein>
<comment type="caution">
    <text evidence="1">The sequence shown here is derived from an EMBL/GenBank/DDBJ whole genome shotgun (WGS) entry which is preliminary data.</text>
</comment>
<proteinExistence type="predicted"/>
<evidence type="ECO:0000313" key="1">
    <source>
        <dbReference type="EMBL" id="KAF8690404.1"/>
    </source>
</evidence>
<organism evidence="1 2">
    <name type="scientific">Digitaria exilis</name>
    <dbReference type="NCBI Taxonomy" id="1010633"/>
    <lineage>
        <taxon>Eukaryota</taxon>
        <taxon>Viridiplantae</taxon>
        <taxon>Streptophyta</taxon>
        <taxon>Embryophyta</taxon>
        <taxon>Tracheophyta</taxon>
        <taxon>Spermatophyta</taxon>
        <taxon>Magnoliopsida</taxon>
        <taxon>Liliopsida</taxon>
        <taxon>Poales</taxon>
        <taxon>Poaceae</taxon>
        <taxon>PACMAD clade</taxon>
        <taxon>Panicoideae</taxon>
        <taxon>Panicodae</taxon>
        <taxon>Paniceae</taxon>
        <taxon>Anthephorinae</taxon>
        <taxon>Digitaria</taxon>
    </lineage>
</organism>